<dbReference type="GO" id="GO:0017057">
    <property type="term" value="F:6-phosphogluconolactonase activity"/>
    <property type="evidence" value="ECO:0007669"/>
    <property type="project" value="TreeGrafter"/>
</dbReference>
<accession>A0A8I2YF65</accession>
<proteinExistence type="inferred from homology"/>
<dbReference type="EMBL" id="JAGFBS010000044">
    <property type="protein sequence ID" value="KAG6370799.1"/>
    <property type="molecule type" value="Genomic_DNA"/>
</dbReference>
<gene>
    <name evidence="2" type="ORF">JVT61DRAFT_11007</name>
</gene>
<dbReference type="InterPro" id="IPR050282">
    <property type="entry name" value="Cycloisomerase_2"/>
</dbReference>
<protein>
    <submittedName>
        <fullName evidence="2">Uncharacterized protein</fullName>
    </submittedName>
</protein>
<dbReference type="SUPFAM" id="SSF82171">
    <property type="entry name" value="DPP6 N-terminal domain-like"/>
    <property type="match status" value="1"/>
</dbReference>
<comment type="caution">
    <text evidence="2">The sequence shown here is derived from an EMBL/GenBank/DDBJ whole genome shotgun (WGS) entry which is preliminary data.</text>
</comment>
<dbReference type="AlphaFoldDB" id="A0A8I2YF65"/>
<evidence type="ECO:0000313" key="2">
    <source>
        <dbReference type="EMBL" id="KAG6370799.1"/>
    </source>
</evidence>
<name>A0A8I2YF65_9AGAM</name>
<sequence length="301" mass="33092">MVNFTILAGGYTAYIVAYLFNTNDNTLTYLDQYTTGGNSSRIISCPTNKSILYAVNYNVLDGPVQSFTVDPGGSRPPYCSALSTGQVAVVNYNSGTACVVPTEGNYLHFSSDSDIWTFPVSTTGTEGRAEPHMFYEYGSEIFIPDKGNNKIWRLGEVDGNPGNYVVHGEIQRPIGSGPRHIRIRGQVAVVNYKSGTARVVPTEGNYLHFSSDSDIWTFPVPTTGTEGHAEPHMSYEYGSEIFIPDKGNDKIWRLGEVDGNPGNYVVHGEIQQQPIGSGPRHIRIRDNMLSPVRELLARSIE</sequence>
<dbReference type="Pfam" id="PF10282">
    <property type="entry name" value="Lactonase"/>
    <property type="match status" value="2"/>
</dbReference>
<comment type="similarity">
    <text evidence="1">Belongs to the cycloisomerase 2 family.</text>
</comment>
<dbReference type="PANTHER" id="PTHR30344:SF1">
    <property type="entry name" value="6-PHOSPHOGLUCONOLACTONASE"/>
    <property type="match status" value="1"/>
</dbReference>
<reference evidence="2" key="1">
    <citation type="submission" date="2021-03" db="EMBL/GenBank/DDBJ databases">
        <title>Evolutionary innovations through gain and loss of genes in the ectomycorrhizal Boletales.</title>
        <authorList>
            <person name="Wu G."/>
            <person name="Miyauchi S."/>
            <person name="Morin E."/>
            <person name="Yang Z.-L."/>
            <person name="Xu J."/>
            <person name="Martin F.M."/>
        </authorList>
    </citation>
    <scope>NUCLEOTIDE SEQUENCE</scope>
    <source>
        <strain evidence="2">BR01</strain>
    </source>
</reference>
<evidence type="ECO:0000313" key="3">
    <source>
        <dbReference type="Proteomes" id="UP000683000"/>
    </source>
</evidence>
<organism evidence="2 3">
    <name type="scientific">Boletus reticuloceps</name>
    <dbReference type="NCBI Taxonomy" id="495285"/>
    <lineage>
        <taxon>Eukaryota</taxon>
        <taxon>Fungi</taxon>
        <taxon>Dikarya</taxon>
        <taxon>Basidiomycota</taxon>
        <taxon>Agaricomycotina</taxon>
        <taxon>Agaricomycetes</taxon>
        <taxon>Agaricomycetidae</taxon>
        <taxon>Boletales</taxon>
        <taxon>Boletineae</taxon>
        <taxon>Boletaceae</taxon>
        <taxon>Boletoideae</taxon>
        <taxon>Boletus</taxon>
    </lineage>
</organism>
<dbReference type="PANTHER" id="PTHR30344">
    <property type="entry name" value="6-PHOSPHOGLUCONOLACTONASE-RELATED"/>
    <property type="match status" value="1"/>
</dbReference>
<dbReference type="OrthoDB" id="9972196at2759"/>
<keyword evidence="3" id="KW-1185">Reference proteome</keyword>
<dbReference type="InterPro" id="IPR015943">
    <property type="entry name" value="WD40/YVTN_repeat-like_dom_sf"/>
</dbReference>
<evidence type="ECO:0000256" key="1">
    <source>
        <dbReference type="ARBA" id="ARBA00005564"/>
    </source>
</evidence>
<dbReference type="Gene3D" id="2.130.10.10">
    <property type="entry name" value="YVTN repeat-like/Quinoprotein amine dehydrogenase"/>
    <property type="match status" value="2"/>
</dbReference>
<dbReference type="InterPro" id="IPR019405">
    <property type="entry name" value="Lactonase_7-beta_prop"/>
</dbReference>
<dbReference type="Proteomes" id="UP000683000">
    <property type="component" value="Unassembled WGS sequence"/>
</dbReference>